<evidence type="ECO:0000313" key="4">
    <source>
        <dbReference type="EMBL" id="MBL0418998.1"/>
    </source>
</evidence>
<keyword evidence="5" id="KW-1185">Reference proteome</keyword>
<evidence type="ECO:0000256" key="1">
    <source>
        <dbReference type="ARBA" id="ARBA00022553"/>
    </source>
</evidence>
<dbReference type="PANTHER" id="PTHR44591">
    <property type="entry name" value="STRESS RESPONSE REGULATOR PROTEIN 1"/>
    <property type="match status" value="1"/>
</dbReference>
<evidence type="ECO:0000259" key="3">
    <source>
        <dbReference type="PROSITE" id="PS50110"/>
    </source>
</evidence>
<name>A0A936ZKK2_9BURK</name>
<dbReference type="RefSeq" id="WP_201682059.1">
    <property type="nucleotide sequence ID" value="NZ_JAEQNA010000001.1"/>
</dbReference>
<reference evidence="4" key="1">
    <citation type="submission" date="2021-01" db="EMBL/GenBank/DDBJ databases">
        <title>Ramlibacter sp. strain AW1 16S ribosomal RNA gene Genome sequencing and assembly.</title>
        <authorList>
            <person name="Kang M."/>
        </authorList>
    </citation>
    <scope>NUCLEOTIDE SEQUENCE</scope>
    <source>
        <strain evidence="4">AW1</strain>
    </source>
</reference>
<feature type="domain" description="Response regulatory" evidence="3">
    <location>
        <begin position="138"/>
        <end position="255"/>
    </location>
</feature>
<keyword evidence="1 2" id="KW-0597">Phosphoprotein</keyword>
<accession>A0A936ZKK2</accession>
<dbReference type="Pfam" id="PF00072">
    <property type="entry name" value="Response_reg"/>
    <property type="match status" value="2"/>
</dbReference>
<comment type="caution">
    <text evidence="4">The sequence shown here is derived from an EMBL/GenBank/DDBJ whole genome shotgun (WGS) entry which is preliminary data.</text>
</comment>
<dbReference type="SMART" id="SM00448">
    <property type="entry name" value="REC"/>
    <property type="match status" value="2"/>
</dbReference>
<dbReference type="CDD" id="cd17574">
    <property type="entry name" value="REC_OmpR"/>
    <property type="match status" value="1"/>
</dbReference>
<evidence type="ECO:0000256" key="2">
    <source>
        <dbReference type="PROSITE-ProRule" id="PRU00169"/>
    </source>
</evidence>
<feature type="domain" description="Response regulatory" evidence="3">
    <location>
        <begin position="5"/>
        <end position="122"/>
    </location>
</feature>
<dbReference type="AlphaFoldDB" id="A0A936ZKK2"/>
<gene>
    <name evidence="4" type="ORF">JI739_01440</name>
</gene>
<dbReference type="InterPro" id="IPR001789">
    <property type="entry name" value="Sig_transdc_resp-reg_receiver"/>
</dbReference>
<dbReference type="Gene3D" id="3.40.50.2300">
    <property type="match status" value="2"/>
</dbReference>
<dbReference type="GO" id="GO:0000160">
    <property type="term" value="P:phosphorelay signal transduction system"/>
    <property type="evidence" value="ECO:0007669"/>
    <property type="project" value="InterPro"/>
</dbReference>
<dbReference type="SUPFAM" id="SSF52172">
    <property type="entry name" value="CheY-like"/>
    <property type="match status" value="2"/>
</dbReference>
<dbReference type="InterPro" id="IPR050595">
    <property type="entry name" value="Bact_response_regulator"/>
</dbReference>
<dbReference type="EMBL" id="JAEQNA010000001">
    <property type="protein sequence ID" value="MBL0418998.1"/>
    <property type="molecule type" value="Genomic_DNA"/>
</dbReference>
<sequence>MTRTRILLVEDDDGVRNVAQTTLDILGGYDVLALASGEEALARAEAFAPRLLLLDVAMPGMDGPQTLAALRRIEALAAVPAVFLTARTQAREVVHYRSLGARDVIAKPFEPAQLCERVQAVLADDGAPAAPDSGDTRTALVVEDDPTIRYLLGYVLEQNGWRMRVCEGGDEALAVIEAGELPDAVLLDVQLPGVDGLTLLQRLRARPEWGQVPVMMLTAGGDESQVTRALALGADDYVGKPFDFTELVGRLQRLRRR</sequence>
<organism evidence="4 5">
    <name type="scientific">Ramlibacter aurantiacus</name>
    <dbReference type="NCBI Taxonomy" id="2801330"/>
    <lineage>
        <taxon>Bacteria</taxon>
        <taxon>Pseudomonadati</taxon>
        <taxon>Pseudomonadota</taxon>
        <taxon>Betaproteobacteria</taxon>
        <taxon>Burkholderiales</taxon>
        <taxon>Comamonadaceae</taxon>
        <taxon>Ramlibacter</taxon>
    </lineage>
</organism>
<proteinExistence type="predicted"/>
<dbReference type="InterPro" id="IPR011006">
    <property type="entry name" value="CheY-like_superfamily"/>
</dbReference>
<dbReference type="PANTHER" id="PTHR44591:SF3">
    <property type="entry name" value="RESPONSE REGULATORY DOMAIN-CONTAINING PROTEIN"/>
    <property type="match status" value="1"/>
</dbReference>
<dbReference type="Proteomes" id="UP000613011">
    <property type="component" value="Unassembled WGS sequence"/>
</dbReference>
<evidence type="ECO:0000313" key="5">
    <source>
        <dbReference type="Proteomes" id="UP000613011"/>
    </source>
</evidence>
<feature type="modified residue" description="4-aspartylphosphate" evidence="2">
    <location>
        <position position="188"/>
    </location>
</feature>
<protein>
    <submittedName>
        <fullName evidence="4">Response regulator</fullName>
    </submittedName>
</protein>
<dbReference type="PROSITE" id="PS50110">
    <property type="entry name" value="RESPONSE_REGULATORY"/>
    <property type="match status" value="2"/>
</dbReference>
<feature type="modified residue" description="4-aspartylphosphate" evidence="2">
    <location>
        <position position="55"/>
    </location>
</feature>